<dbReference type="RefSeq" id="WP_106395858.1">
    <property type="nucleotide sequence ID" value="NZ_PVNK01000292.1"/>
</dbReference>
<accession>A0A2S9XBG5</accession>
<gene>
    <name evidence="1" type="ORF">ENSA5_67210</name>
</gene>
<name>A0A2S9XBG5_9BACT</name>
<dbReference type="Proteomes" id="UP000237968">
    <property type="component" value="Unassembled WGS sequence"/>
</dbReference>
<comment type="caution">
    <text evidence="1">The sequence shown here is derived from an EMBL/GenBank/DDBJ whole genome shotgun (WGS) entry which is preliminary data.</text>
</comment>
<reference evidence="1 2" key="1">
    <citation type="submission" date="2018-03" db="EMBL/GenBank/DDBJ databases">
        <title>Draft Genome Sequences of the Obligatory Marine Myxobacteria Enhygromyxa salina SWB005.</title>
        <authorList>
            <person name="Poehlein A."/>
            <person name="Moghaddam J.A."/>
            <person name="Harms H."/>
            <person name="Alanjari M."/>
            <person name="Koenig G.M."/>
            <person name="Daniel R."/>
            <person name="Schaeberle T.F."/>
        </authorList>
    </citation>
    <scope>NUCLEOTIDE SEQUENCE [LARGE SCALE GENOMIC DNA]</scope>
    <source>
        <strain evidence="1 2">SWB005</strain>
    </source>
</reference>
<keyword evidence="2" id="KW-1185">Reference proteome</keyword>
<evidence type="ECO:0000313" key="1">
    <source>
        <dbReference type="EMBL" id="PRP90199.1"/>
    </source>
</evidence>
<evidence type="ECO:0000313" key="2">
    <source>
        <dbReference type="Proteomes" id="UP000237968"/>
    </source>
</evidence>
<dbReference type="EMBL" id="PVNK01000292">
    <property type="protein sequence ID" value="PRP90199.1"/>
    <property type="molecule type" value="Genomic_DNA"/>
</dbReference>
<dbReference type="OrthoDB" id="5497143at2"/>
<organism evidence="1 2">
    <name type="scientific">Enhygromyxa salina</name>
    <dbReference type="NCBI Taxonomy" id="215803"/>
    <lineage>
        <taxon>Bacteria</taxon>
        <taxon>Pseudomonadati</taxon>
        <taxon>Myxococcota</taxon>
        <taxon>Polyangia</taxon>
        <taxon>Nannocystales</taxon>
        <taxon>Nannocystaceae</taxon>
        <taxon>Enhygromyxa</taxon>
    </lineage>
</organism>
<sequence>MTTAIILLSTLLLDPLAPDLCADVYLDADNKPITDANGTAVSRFCAQTGADAPVWDDDVCCTFGAVGAQCTGAPPDSACAAGKRLYCEFGELLADYSVVCYQPLPETCASGCTGVTIMAPDYIQEEALCCYNGDCYELSIPVEENCPGELSWCWWGYMKEDGTVDCYD</sequence>
<protein>
    <submittedName>
        <fullName evidence="1">Uncharacterized protein</fullName>
    </submittedName>
</protein>
<dbReference type="AlphaFoldDB" id="A0A2S9XBG5"/>
<proteinExistence type="predicted"/>